<evidence type="ECO:0000256" key="9">
    <source>
        <dbReference type="ARBA" id="ARBA00064370"/>
    </source>
</evidence>
<keyword evidence="4" id="KW-0690">Ribosome biogenesis</keyword>
<dbReference type="AlphaFoldDB" id="A0A8C9GG64"/>
<reference evidence="11" key="2">
    <citation type="submission" date="2025-09" db="UniProtKB">
        <authorList>
            <consortium name="Ensembl"/>
        </authorList>
    </citation>
    <scope>IDENTIFICATION</scope>
</reference>
<feature type="domain" description="Nop" evidence="10">
    <location>
        <begin position="213"/>
        <end position="331"/>
    </location>
</feature>
<proteinExistence type="inferred from homology"/>
<dbReference type="Proteomes" id="UP000694416">
    <property type="component" value="Unplaced"/>
</dbReference>
<evidence type="ECO:0000256" key="7">
    <source>
        <dbReference type="ARBA" id="ARBA00041388"/>
    </source>
</evidence>
<evidence type="ECO:0000256" key="1">
    <source>
        <dbReference type="ARBA" id="ARBA00004604"/>
    </source>
</evidence>
<dbReference type="GO" id="GO:0031428">
    <property type="term" value="C:box C/D methylation guide snoRNP complex"/>
    <property type="evidence" value="ECO:0007669"/>
    <property type="project" value="InterPro"/>
</dbReference>
<dbReference type="Ensembl" id="ENSPTET00000002488.1">
    <property type="protein sequence ID" value="ENSPTEP00000001683.1"/>
    <property type="gene ID" value="ENSPTEG00000001883.1"/>
</dbReference>
<comment type="similarity">
    <text evidence="3">Belongs to the NOP5/NOP56 family.</text>
</comment>
<comment type="subcellular location">
    <subcellularLocation>
        <location evidence="1">Nucleus</location>
        <location evidence="1">Nucleolus</location>
    </subcellularLocation>
    <subcellularLocation>
        <location evidence="2">Nucleus</location>
        <location evidence="2">Nucleoplasm</location>
    </subcellularLocation>
</comment>
<evidence type="ECO:0000256" key="2">
    <source>
        <dbReference type="ARBA" id="ARBA00004642"/>
    </source>
</evidence>
<dbReference type="Gene3D" id="1.10.246.90">
    <property type="entry name" value="Nop domain"/>
    <property type="match status" value="1"/>
</dbReference>
<reference evidence="11" key="1">
    <citation type="submission" date="2025-08" db="UniProtKB">
        <authorList>
            <consortium name="Ensembl"/>
        </authorList>
    </citation>
    <scope>IDENTIFICATION</scope>
</reference>
<dbReference type="Pfam" id="PF08156">
    <property type="entry name" value="NOP5NT"/>
    <property type="match status" value="1"/>
</dbReference>
<dbReference type="InterPro" id="IPR012976">
    <property type="entry name" value="NOSIC"/>
</dbReference>
<protein>
    <recommendedName>
        <fullName evidence="6">Nucleolar protein 56</fullName>
    </recommendedName>
    <alternativeName>
        <fullName evidence="7">Nucleolar protein 5A</fullName>
    </alternativeName>
</protein>
<dbReference type="PANTHER" id="PTHR10894">
    <property type="entry name" value="NUCLEOLAR PROTEIN 5 NUCLEOLAR PROTEIN NOP5 NOP58"/>
    <property type="match status" value="1"/>
</dbReference>
<evidence type="ECO:0000256" key="3">
    <source>
        <dbReference type="ARBA" id="ARBA00009211"/>
    </source>
</evidence>
<dbReference type="GO" id="GO:0030515">
    <property type="term" value="F:snoRNA binding"/>
    <property type="evidence" value="ECO:0007669"/>
    <property type="project" value="InterPro"/>
</dbReference>
<evidence type="ECO:0000256" key="8">
    <source>
        <dbReference type="ARBA" id="ARBA00053627"/>
    </source>
</evidence>
<dbReference type="InterPro" id="IPR012974">
    <property type="entry name" value="NOP58/56_N"/>
</dbReference>
<evidence type="ECO:0000256" key="6">
    <source>
        <dbReference type="ARBA" id="ARBA00040742"/>
    </source>
</evidence>
<dbReference type="PANTHER" id="PTHR10894:SF0">
    <property type="entry name" value="NUCLEOLAR PROTEIN 56"/>
    <property type="match status" value="1"/>
</dbReference>
<accession>A0A8C9GG64</accession>
<comment type="subunit">
    <text evidence="9">Part of a large pre-ribosomal ribonucleoprotein (RNP) complex, that consists of at least 62 ribosomal proteins, 45 nonribosomal proteins and both pre-rRNA and mature rRNA species. Within this complex directly interacts with TCOF1 in an RNA-independent manner. Core component of box C/D small nucleolar ribonucleoprotein (snoRNP) particles; the core proteins SNU13, NOP56, NOP58 and FBL or FBLL1 assemble stepwise onto the snoRNA. Interacts with NOP1 and NOP58. Interacts with NUFIP1, RUVBL1 and RUVBL2; RUVBL1:RUVBL2 seem to bridge the association of NOP56 with NUFIP1. Part of the small subunit (SSU) processome, composed of more than 70 proteins and the RNA chaperone small nucleolar RNA (snoRNA) U3. Interacts with NOP2 and FBL.</text>
</comment>
<evidence type="ECO:0000259" key="10">
    <source>
        <dbReference type="PROSITE" id="PS51358"/>
    </source>
</evidence>
<dbReference type="GO" id="GO:0032040">
    <property type="term" value="C:small-subunit processome"/>
    <property type="evidence" value="ECO:0007669"/>
    <property type="project" value="InterPro"/>
</dbReference>
<dbReference type="SMART" id="SM00931">
    <property type="entry name" value="NOSIC"/>
    <property type="match status" value="1"/>
</dbReference>
<dbReference type="InterPro" id="IPR045056">
    <property type="entry name" value="Nop56/Nop58"/>
</dbReference>
<dbReference type="Gene3D" id="1.10.287.4070">
    <property type="match status" value="1"/>
</dbReference>
<keyword evidence="12" id="KW-1185">Reference proteome</keyword>
<keyword evidence="5" id="KW-0539">Nucleus</keyword>
<sequence length="390" mass="44877">MKKLFILFECAAGYFLLKVEEWEQIANNDSLEKKLINSSSFQQCVKFCAFVSFDTAERALDNINSLNEGHSYSRSKLKLDPKKQDKSIINSIATIESLDKNINVFSMRVVEWYSWHFPELKNIVTDVIKYCKLVQLIGIKDKFDFDLNKDKITEITEDEEITEKIQKVSNLSVGQELSNEDLSNIVNFSNEIISLYNTRTLLWNYMDNKLNILAPNLKELVGNRLTSRLISHAGSLLNLAKSPCSSIQIFGAEKALFNSLKGNKRTPKFGIIYNSSYISKVPPKLKGKMSRYLSSKISIVTRIDTFSENPTNNYGVVLKKQLEDKILHMIKGVKLSKNIDYINTAEQLYNDTIERTRQELGDEQGKTDKKKKKKIKIKIKSIKRTRLKWT</sequence>
<dbReference type="PROSITE" id="PS51358">
    <property type="entry name" value="NOP"/>
    <property type="match status" value="1"/>
</dbReference>
<dbReference type="GO" id="GO:0042254">
    <property type="term" value="P:ribosome biogenesis"/>
    <property type="evidence" value="ECO:0007669"/>
    <property type="project" value="UniProtKB-KW"/>
</dbReference>
<dbReference type="SUPFAM" id="SSF89124">
    <property type="entry name" value="Nop domain"/>
    <property type="match status" value="1"/>
</dbReference>
<organism evidence="11 12">
    <name type="scientific">Piliocolobus tephrosceles</name>
    <name type="common">Ugandan red Colobus</name>
    <dbReference type="NCBI Taxonomy" id="591936"/>
    <lineage>
        <taxon>Eukaryota</taxon>
        <taxon>Metazoa</taxon>
        <taxon>Chordata</taxon>
        <taxon>Craniata</taxon>
        <taxon>Vertebrata</taxon>
        <taxon>Euteleostomi</taxon>
        <taxon>Mammalia</taxon>
        <taxon>Eutheria</taxon>
        <taxon>Euarchontoglires</taxon>
        <taxon>Primates</taxon>
        <taxon>Haplorrhini</taxon>
        <taxon>Catarrhini</taxon>
        <taxon>Cercopithecidae</taxon>
        <taxon>Colobinae</taxon>
        <taxon>Piliocolobus</taxon>
    </lineage>
</organism>
<comment type="function">
    <text evidence="8">Involved in the early to middle stages of 60S ribosomal subunit biogenesis. Required for the biogenesis of box C/D snoRNAs such U3, U8 and U14 snoRNAs. Part of the small subunit (SSU) processome, first precursor of the small eukaryotic ribosomal subunit. During the assembly of the SSU processome in the nucleolus, many ribosome biogenesis factors, an RNA chaperone and ribosomal proteins associate with the nascent pre-rRNA and work in concert to generate RNA folding, modifications, rearrangements and cleavage as well as targeted degradation of pre-ribosomal RNA by the RNA exosome. Core component of box C/D small nucleolar ribonucleoprotein (snoRNP) complexes that function in methylation of multiple sites on ribosomal RNAs (rRNAs) and messenger RNAs (mRNAs).</text>
</comment>
<evidence type="ECO:0000256" key="5">
    <source>
        <dbReference type="ARBA" id="ARBA00023242"/>
    </source>
</evidence>
<evidence type="ECO:0000256" key="4">
    <source>
        <dbReference type="ARBA" id="ARBA00022517"/>
    </source>
</evidence>
<dbReference type="Pfam" id="PF01798">
    <property type="entry name" value="Nop"/>
    <property type="match status" value="1"/>
</dbReference>
<name>A0A8C9GG64_9PRIM</name>
<dbReference type="InterPro" id="IPR036070">
    <property type="entry name" value="Nop_dom_sf"/>
</dbReference>
<dbReference type="InterPro" id="IPR002687">
    <property type="entry name" value="Nop_dom"/>
</dbReference>
<dbReference type="InterPro" id="IPR042239">
    <property type="entry name" value="Nop_C"/>
</dbReference>
<evidence type="ECO:0000313" key="11">
    <source>
        <dbReference type="Ensembl" id="ENSPTEP00000001683.1"/>
    </source>
</evidence>
<evidence type="ECO:0000313" key="12">
    <source>
        <dbReference type="Proteomes" id="UP000694416"/>
    </source>
</evidence>
<dbReference type="GO" id="GO:0005654">
    <property type="term" value="C:nucleoplasm"/>
    <property type="evidence" value="ECO:0007669"/>
    <property type="project" value="UniProtKB-SubCell"/>
</dbReference>
<dbReference type="FunFam" id="1.10.287.4070:FF:000005">
    <property type="entry name" value="SnoRNA binding domain containing protein"/>
    <property type="match status" value="1"/>
</dbReference>